<keyword evidence="3" id="KW-0812">Transmembrane</keyword>
<dbReference type="OrthoDB" id="191139at2759"/>
<comment type="similarity">
    <text evidence="1">Belongs to the short-chain dehydrogenases/reductases (SDR) family.</text>
</comment>
<dbReference type="InterPro" id="IPR036291">
    <property type="entry name" value="NAD(P)-bd_dom_sf"/>
</dbReference>
<keyword evidence="3" id="KW-1133">Transmembrane helix</keyword>
<dbReference type="PANTHER" id="PTHR24320:SF199">
    <property type="entry name" value="GLYCOSYLTRANSFERASE FAMILY PROTEIN (AFU_ORTHOLOGUE AFUA_2G15915)"/>
    <property type="match status" value="1"/>
</dbReference>
<dbReference type="InterPro" id="IPR002347">
    <property type="entry name" value="SDR_fam"/>
</dbReference>
<organism evidence="4 5">
    <name type="scientific">Lachnellula hyalina</name>
    <dbReference type="NCBI Taxonomy" id="1316788"/>
    <lineage>
        <taxon>Eukaryota</taxon>
        <taxon>Fungi</taxon>
        <taxon>Dikarya</taxon>
        <taxon>Ascomycota</taxon>
        <taxon>Pezizomycotina</taxon>
        <taxon>Leotiomycetes</taxon>
        <taxon>Helotiales</taxon>
        <taxon>Lachnaceae</taxon>
        <taxon>Lachnellula</taxon>
    </lineage>
</organism>
<accession>A0A8H8R871</accession>
<gene>
    <name evidence="4" type="primary">PORA_0</name>
    <name evidence="4" type="ORF">LHYA1_G001534</name>
</gene>
<keyword evidence="5" id="KW-1185">Reference proteome</keyword>
<evidence type="ECO:0000256" key="1">
    <source>
        <dbReference type="ARBA" id="ARBA00006484"/>
    </source>
</evidence>
<proteinExistence type="inferred from homology"/>
<keyword evidence="2" id="KW-0560">Oxidoreductase</keyword>
<evidence type="ECO:0000313" key="4">
    <source>
        <dbReference type="EMBL" id="TVY30379.1"/>
    </source>
</evidence>
<dbReference type="Proteomes" id="UP000431533">
    <property type="component" value="Unassembled WGS sequence"/>
</dbReference>
<sequence>MAAAKGTVIITGANGGLGSAIAKQLVSQPEFVNYHGIYLVRDANSAPELNAALAISSSHPHDVLSMDLTDLDSVRKTAEGVNLRVSAGNIPQIKTLILNAAFQDFGKQTWTKDGFDTTFSANYLGHWLLTMLLLESMDKESGRIPVLRVKSPPALMILLNLELMAMFCSSPRDKRNERSKAFIDEKYKTIFHDQAGVEAIAKGNWSSAQEDPSWRSGYRRYGASKLFLIMMMHELQHRMDQDPTFENVCILGVDPGTMSTSLTRHASWVFRFIFHVIVSLLIFFMPDGPMHTTQKSASHILQAAFDSNQVMGQSPKDVYLDGVDLSETSDESGDVRKRDLLWKESVRYTGLKKGETVLQKWE</sequence>
<dbReference type="EMBL" id="QGMH01000008">
    <property type="protein sequence ID" value="TVY30379.1"/>
    <property type="molecule type" value="Genomic_DNA"/>
</dbReference>
<dbReference type="GO" id="GO:0016491">
    <property type="term" value="F:oxidoreductase activity"/>
    <property type="evidence" value="ECO:0007669"/>
    <property type="project" value="UniProtKB-KW"/>
</dbReference>
<dbReference type="PRINTS" id="PR00081">
    <property type="entry name" value="GDHRDH"/>
</dbReference>
<dbReference type="RefSeq" id="XP_031009165.1">
    <property type="nucleotide sequence ID" value="XM_031146516.1"/>
</dbReference>
<protein>
    <submittedName>
        <fullName evidence="4">Protochlorophyllide reductase A-like protein</fullName>
    </submittedName>
</protein>
<dbReference type="SUPFAM" id="SSF51735">
    <property type="entry name" value="NAD(P)-binding Rossmann-fold domains"/>
    <property type="match status" value="1"/>
</dbReference>
<dbReference type="AlphaFoldDB" id="A0A8H8R871"/>
<evidence type="ECO:0000256" key="2">
    <source>
        <dbReference type="ARBA" id="ARBA00023002"/>
    </source>
</evidence>
<comment type="caution">
    <text evidence="4">The sequence shown here is derived from an EMBL/GenBank/DDBJ whole genome shotgun (WGS) entry which is preliminary data.</text>
</comment>
<feature type="transmembrane region" description="Helical" evidence="3">
    <location>
        <begin position="268"/>
        <end position="285"/>
    </location>
</feature>
<reference evidence="4 5" key="1">
    <citation type="submission" date="2018-05" db="EMBL/GenBank/DDBJ databases">
        <title>Genome sequencing and assembly of the regulated plant pathogen Lachnellula willkommii and related sister species for the development of diagnostic species identification markers.</title>
        <authorList>
            <person name="Giroux E."/>
            <person name="Bilodeau G."/>
        </authorList>
    </citation>
    <scope>NUCLEOTIDE SEQUENCE [LARGE SCALE GENOMIC DNA]</scope>
    <source>
        <strain evidence="4 5">CBS 185.66</strain>
    </source>
</reference>
<evidence type="ECO:0000313" key="5">
    <source>
        <dbReference type="Proteomes" id="UP000431533"/>
    </source>
</evidence>
<dbReference type="Pfam" id="PF00106">
    <property type="entry name" value="adh_short"/>
    <property type="match status" value="1"/>
</dbReference>
<name>A0A8H8R871_9HELO</name>
<dbReference type="GeneID" id="41981732"/>
<keyword evidence="3" id="KW-0472">Membrane</keyword>
<evidence type="ECO:0000256" key="3">
    <source>
        <dbReference type="SAM" id="Phobius"/>
    </source>
</evidence>
<dbReference type="PANTHER" id="PTHR24320">
    <property type="entry name" value="RETINOL DEHYDROGENASE"/>
    <property type="match status" value="1"/>
</dbReference>
<dbReference type="Gene3D" id="3.40.50.720">
    <property type="entry name" value="NAD(P)-binding Rossmann-like Domain"/>
    <property type="match status" value="1"/>
</dbReference>